<feature type="transmembrane region" description="Helical" evidence="16">
    <location>
        <begin position="1007"/>
        <end position="1030"/>
    </location>
</feature>
<feature type="domain" description="P-type ATPase C-terminal" evidence="19">
    <location>
        <begin position="831"/>
        <end position="1080"/>
    </location>
</feature>
<evidence type="ECO:0000256" key="7">
    <source>
        <dbReference type="ARBA" id="ARBA00022840"/>
    </source>
</evidence>
<feature type="binding site" evidence="14">
    <location>
        <position position="682"/>
    </location>
    <ligand>
        <name>ATP</name>
        <dbReference type="ChEBI" id="CHEBI:30616"/>
    </ligand>
</feature>
<evidence type="ECO:0000256" key="9">
    <source>
        <dbReference type="ARBA" id="ARBA00022967"/>
    </source>
</evidence>
<dbReference type="Pfam" id="PF16209">
    <property type="entry name" value="PhoLip_ATPase_N"/>
    <property type="match status" value="1"/>
</dbReference>
<evidence type="ECO:0000256" key="12">
    <source>
        <dbReference type="ARBA" id="ARBA00034036"/>
    </source>
</evidence>
<dbReference type="InterPro" id="IPR059000">
    <property type="entry name" value="ATPase_P-type_domA"/>
</dbReference>
<dbReference type="AlphaFoldDB" id="A0A075DMR4"/>
<name>A0A075DMR4_LEIAM</name>
<dbReference type="Gene3D" id="2.70.150.10">
    <property type="entry name" value="Calcium-transporting ATPase, cytoplasmic transduction domain A"/>
    <property type="match status" value="1"/>
</dbReference>
<feature type="binding site" evidence="14">
    <location>
        <position position="680"/>
    </location>
    <ligand>
        <name>ATP</name>
        <dbReference type="ChEBI" id="CHEBI:30616"/>
    </ligand>
</feature>
<feature type="binding site" evidence="14">
    <location>
        <position position="779"/>
    </location>
    <ligand>
        <name>ATP</name>
        <dbReference type="ChEBI" id="CHEBI:30616"/>
    </ligand>
</feature>
<dbReference type="SFLD" id="SFLDS00003">
    <property type="entry name" value="Haloacid_Dehalogenase"/>
    <property type="match status" value="1"/>
</dbReference>
<comment type="cofactor">
    <cofactor evidence="15">
        <name>Mg(2+)</name>
        <dbReference type="ChEBI" id="CHEBI:18420"/>
    </cofactor>
</comment>
<feature type="binding site" evidence="14">
    <location>
        <position position="420"/>
    </location>
    <ligand>
        <name>ATP</name>
        <dbReference type="ChEBI" id="CHEBI:30616"/>
    </ligand>
</feature>
<dbReference type="InterPro" id="IPR001757">
    <property type="entry name" value="P_typ_ATPase"/>
</dbReference>
<dbReference type="VEuPathDB" id="TriTrypDB:LAMA_000208300"/>
<evidence type="ECO:0000259" key="19">
    <source>
        <dbReference type="Pfam" id="PF16212"/>
    </source>
</evidence>
<dbReference type="InterPro" id="IPR023298">
    <property type="entry name" value="ATPase_P-typ_TM_dom_sf"/>
</dbReference>
<evidence type="ECO:0000256" key="2">
    <source>
        <dbReference type="ARBA" id="ARBA00004308"/>
    </source>
</evidence>
<dbReference type="EMBL" id="KF993342">
    <property type="protein sequence ID" value="AHM92900.1"/>
    <property type="molecule type" value="Genomic_DNA"/>
</dbReference>
<dbReference type="CDD" id="cd02073">
    <property type="entry name" value="P-type_ATPase_APLT_Dnf-like"/>
    <property type="match status" value="1"/>
</dbReference>
<keyword evidence="11 16" id="KW-0472">Membrane</keyword>
<feature type="transmembrane region" description="Helical" evidence="16">
    <location>
        <begin position="1050"/>
        <end position="1073"/>
    </location>
</feature>
<accession>A0A075DMR4</accession>
<feature type="binding site" evidence="14">
    <location>
        <position position="540"/>
    </location>
    <ligand>
        <name>ATP</name>
        <dbReference type="ChEBI" id="CHEBI:30616"/>
    </ligand>
</feature>
<feature type="binding site" evidence="14">
    <location>
        <position position="600"/>
    </location>
    <ligand>
        <name>ATP</name>
        <dbReference type="ChEBI" id="CHEBI:30616"/>
    </ligand>
</feature>
<feature type="binding site" evidence="14">
    <location>
        <position position="808"/>
    </location>
    <ligand>
        <name>ATP</name>
        <dbReference type="ChEBI" id="CHEBI:30616"/>
    </ligand>
</feature>
<keyword evidence="8 15" id="KW-0460">Magnesium</keyword>
<feature type="binding site" evidence="15">
    <location>
        <position position="809"/>
    </location>
    <ligand>
        <name>Mg(2+)</name>
        <dbReference type="ChEBI" id="CHEBI:18420"/>
    </ligand>
</feature>
<evidence type="ECO:0000256" key="14">
    <source>
        <dbReference type="PIRSR" id="PIRSR606539-2"/>
    </source>
</evidence>
<feature type="transmembrane region" description="Helical" evidence="16">
    <location>
        <begin position="301"/>
        <end position="324"/>
    </location>
</feature>
<keyword evidence="4 16" id="KW-0812">Transmembrane</keyword>
<feature type="binding site" evidence="14">
    <location>
        <position position="418"/>
    </location>
    <ligand>
        <name>ATP</name>
        <dbReference type="ChEBI" id="CHEBI:30616"/>
    </ligand>
</feature>
<comment type="catalytic activity">
    <reaction evidence="12 16">
        <text>ATP + H2O + phospholipidSide 1 = ADP + phosphate + phospholipidSide 2.</text>
        <dbReference type="EC" id="7.6.2.1"/>
    </reaction>
</comment>
<evidence type="ECO:0000259" key="17">
    <source>
        <dbReference type="Pfam" id="PF00122"/>
    </source>
</evidence>
<evidence type="ECO:0000256" key="5">
    <source>
        <dbReference type="ARBA" id="ARBA00022723"/>
    </source>
</evidence>
<dbReference type="PANTHER" id="PTHR24092:SF150">
    <property type="entry name" value="PHOSPHOLIPID-TRANSPORTING ATPASE"/>
    <property type="match status" value="1"/>
</dbReference>
<dbReference type="InterPro" id="IPR032631">
    <property type="entry name" value="P-type_ATPase_N"/>
</dbReference>
<reference evidence="20" key="1">
    <citation type="journal article" date="2014" name="PLoS Negl. Trop. Dis.">
        <title>In Vitro and In Vivo Miltefosine Susceptibility of a Leishmania amazonensis Isolate from a Patient with Diffuse Cutaneous Leishmaniasis.</title>
        <authorList>
            <person name="Coelho A.C."/>
            <person name="Trinconi C.T."/>
            <person name="Costa C.H."/>
            <person name="Uliana S.R."/>
        </authorList>
    </citation>
    <scope>NUCLEOTIDE SEQUENCE</scope>
    <source>
        <strain evidence="20">MHOM/BR/1973/M2269</strain>
    </source>
</reference>
<feature type="domain" description="P-type ATPase N-terminal" evidence="18">
    <location>
        <begin position="42"/>
        <end position="108"/>
    </location>
</feature>
<dbReference type="Pfam" id="PF16212">
    <property type="entry name" value="PhoLip_ATPase_C"/>
    <property type="match status" value="1"/>
</dbReference>
<dbReference type="Pfam" id="PF00122">
    <property type="entry name" value="E1-E2_ATPase"/>
    <property type="match status" value="1"/>
</dbReference>
<feature type="transmembrane region" description="Helical" evidence="16">
    <location>
        <begin position="871"/>
        <end position="892"/>
    </location>
</feature>
<evidence type="ECO:0000256" key="16">
    <source>
        <dbReference type="RuleBase" id="RU362033"/>
    </source>
</evidence>
<dbReference type="GO" id="GO:0000287">
    <property type="term" value="F:magnesium ion binding"/>
    <property type="evidence" value="ECO:0007669"/>
    <property type="project" value="UniProtKB-UniRule"/>
</dbReference>
<evidence type="ECO:0000313" key="20">
    <source>
        <dbReference type="EMBL" id="AHM92900.1"/>
    </source>
</evidence>
<dbReference type="InterPro" id="IPR032630">
    <property type="entry name" value="P_typ_ATPase_c"/>
</dbReference>
<comment type="similarity">
    <text evidence="3 16">Belongs to the cation transport ATPase (P-type) (TC 3.A.3) family. Type IV subfamily.</text>
</comment>
<feature type="binding site" evidence="14">
    <location>
        <position position="498"/>
    </location>
    <ligand>
        <name>ATP</name>
        <dbReference type="ChEBI" id="CHEBI:30616"/>
    </ligand>
</feature>
<evidence type="ECO:0000256" key="13">
    <source>
        <dbReference type="PIRSR" id="PIRSR606539-1"/>
    </source>
</evidence>
<keyword evidence="7 14" id="KW-0067">ATP-binding</keyword>
<feature type="domain" description="P-type ATPase A" evidence="17">
    <location>
        <begin position="141"/>
        <end position="200"/>
    </location>
</feature>
<dbReference type="GO" id="GO:0005886">
    <property type="term" value="C:plasma membrane"/>
    <property type="evidence" value="ECO:0007669"/>
    <property type="project" value="TreeGrafter"/>
</dbReference>
<dbReference type="InterPro" id="IPR006539">
    <property type="entry name" value="P-type_ATPase_IV"/>
</dbReference>
<keyword evidence="10 16" id="KW-1133">Transmembrane helix</keyword>
<dbReference type="InterPro" id="IPR023299">
    <property type="entry name" value="ATPase_P-typ_cyto_dom_N"/>
</dbReference>
<keyword evidence="6 14" id="KW-0547">Nucleotide-binding</keyword>
<sequence>MPNQPACWRKCLPTRILPGKLSKSFCCFSAEADVDEDDEVIVYFNNPEANAQFKYPSNFIRTSKYSLISFLPLSLLYEFRKVSNLYFLINVIFSLIPGVSPLNPATSIAPLSFVLLVAIIKEAVEDIKRHRADNRANSVLTQVVRKGKLVSVHSKDIHPGDVVRIKNSEEVHADVVMLSSSLEEGQAFIDTCNLDGESNLKPRRALEVTWGLCKIETIMNTTAVLHTSKPDPGLLSWTGLLEINGEEHALSLDQFLYRGCVLRNTDWAWGMIAYAGVDTKLFRNLKPKPPKSSNLDRKLNYFIIAILIFQNIMLFILASMAVWWNNKYKETPYLRFFINSRQNITLWGYRYLSYFILLSYCVPISLFVTIEVCKVIQAQWMRVDCLMMEYMNNRWRHCQPNTSNLNEQLGMVRFIFSDKTGTLTENVMKFKQGDALGIPIEADSLDKCIVQLRKETESKRLGPLQEYFLALALCNTVQPFKDDTDGLSVIYEGSSPDEVALVETAAAVGYRLINRTTKSITLLLQNDTRKVYNILATLEFTPDRKMMSIIVEDSDTKQIMLYNKGADSFIRPQLSRAPDVQEHIESVDIPLTEMSSSGLRTLLVCAKDITRRQFDLWYEKFVEVGKSLHNRSSKIDKVCLEMEQDMRLVGATAIEDKLQDEVPETLSFFLNAGVIIWMLTGDKRETAVTIAATSTLCDPRNDFIDHVDIGHLNPSDPKAIERVGRDLDVVEQHIALKGTHKERRCTLVIDGPALNISMEHYFNQFLRISHQLNSAVCCRLTPIQKASVVRMFQKSTGKTALAIGDGANDVSMIREGRVGVGIIGVEGAHAALAADYAIPRFKHLRRLCAVHGRYSLFRNASCILVSFHKNITVSVVQFIFAFYVGFSGLTLFDGWMLTFYNVLMTSVPPFFMGIFDKDLPEEALLERPKLYTPLSHGEYFNVATLLRWFAESLITALILFYAAYPTLVHQDGSHQRYTGAETGTLVFSGLILVIQTRFALQIRYWQWLQVFGMVMALSFFLLLFLVYSAIPSIFSDTNFYYQAFDLMSTAKYWFFLLLYVGIELVAVLGFIVFQKSLFPTLRDVAERQHALQKSGRRRRSLDSA</sequence>
<dbReference type="SFLD" id="SFLDF00027">
    <property type="entry name" value="p-type_atpase"/>
    <property type="match status" value="1"/>
</dbReference>
<dbReference type="SUPFAM" id="SSF81653">
    <property type="entry name" value="Calcium ATPase, transduction domain A"/>
    <property type="match status" value="1"/>
</dbReference>
<dbReference type="Gene3D" id="3.40.50.1000">
    <property type="entry name" value="HAD superfamily/HAD-like"/>
    <property type="match status" value="1"/>
</dbReference>
<feature type="transmembrane region" description="Helical" evidence="16">
    <location>
        <begin position="945"/>
        <end position="964"/>
    </location>
</feature>
<evidence type="ECO:0000256" key="11">
    <source>
        <dbReference type="ARBA" id="ARBA00023136"/>
    </source>
</evidence>
<dbReference type="FunFam" id="3.40.50.1000:FF:000203">
    <property type="entry name" value="Phospholipid-transporting ATPase"/>
    <property type="match status" value="1"/>
</dbReference>
<proteinExistence type="inferred from homology"/>
<comment type="subcellular location">
    <subcellularLocation>
        <location evidence="2">Endomembrane system</location>
    </subcellularLocation>
    <subcellularLocation>
        <location evidence="1 16">Membrane</location>
        <topology evidence="1 16">Multi-pass membrane protein</topology>
    </subcellularLocation>
</comment>
<protein>
    <recommendedName>
        <fullName evidence="16">Phospholipid-transporting ATPase</fullName>
        <ecNumber evidence="16">7.6.2.1</ecNumber>
    </recommendedName>
</protein>
<keyword evidence="5 15" id="KW-0479">Metal-binding</keyword>
<dbReference type="PRINTS" id="PR00119">
    <property type="entry name" value="CATATPASE"/>
</dbReference>
<dbReference type="SFLD" id="SFLDG00002">
    <property type="entry name" value="C1.7:_P-type_atpase_like"/>
    <property type="match status" value="1"/>
</dbReference>
<evidence type="ECO:0000256" key="1">
    <source>
        <dbReference type="ARBA" id="ARBA00004141"/>
    </source>
</evidence>
<dbReference type="InterPro" id="IPR044492">
    <property type="entry name" value="P_typ_ATPase_HD_dom"/>
</dbReference>
<dbReference type="SMR" id="A0A075DMR4"/>
<dbReference type="GO" id="GO:0016887">
    <property type="term" value="F:ATP hydrolysis activity"/>
    <property type="evidence" value="ECO:0007669"/>
    <property type="project" value="InterPro"/>
</dbReference>
<dbReference type="InterPro" id="IPR018303">
    <property type="entry name" value="ATPase_P-typ_P_site"/>
</dbReference>
<feature type="binding site" evidence="14">
    <location>
        <position position="809"/>
    </location>
    <ligand>
        <name>ATP</name>
        <dbReference type="ChEBI" id="CHEBI:30616"/>
    </ligand>
</feature>
<dbReference type="Gene3D" id="3.40.1110.10">
    <property type="entry name" value="Calcium-transporting ATPase, cytoplasmic domain N"/>
    <property type="match status" value="1"/>
</dbReference>
<keyword evidence="9 16" id="KW-1278">Translocase</keyword>
<evidence type="ECO:0000256" key="10">
    <source>
        <dbReference type="ARBA" id="ARBA00022989"/>
    </source>
</evidence>
<dbReference type="GO" id="GO:0140326">
    <property type="term" value="F:ATPase-coupled intramembrane lipid transporter activity"/>
    <property type="evidence" value="ECO:0007669"/>
    <property type="project" value="UniProtKB-EC"/>
</dbReference>
<dbReference type="EC" id="7.6.2.1" evidence="16"/>
<feature type="binding site" evidence="14">
    <location>
        <position position="681"/>
    </location>
    <ligand>
        <name>ATP</name>
        <dbReference type="ChEBI" id="CHEBI:30616"/>
    </ligand>
</feature>
<dbReference type="PROSITE" id="PS00154">
    <property type="entry name" value="ATPASE_E1_E2"/>
    <property type="match status" value="1"/>
</dbReference>
<dbReference type="GO" id="GO:0045332">
    <property type="term" value="P:phospholipid translocation"/>
    <property type="evidence" value="ECO:0007669"/>
    <property type="project" value="TreeGrafter"/>
</dbReference>
<dbReference type="SUPFAM" id="SSF81665">
    <property type="entry name" value="Calcium ATPase, transmembrane domain M"/>
    <property type="match status" value="1"/>
</dbReference>
<dbReference type="NCBIfam" id="TIGR01652">
    <property type="entry name" value="ATPase-Plipid"/>
    <property type="match status" value="1"/>
</dbReference>
<evidence type="ECO:0000256" key="3">
    <source>
        <dbReference type="ARBA" id="ARBA00008109"/>
    </source>
</evidence>
<feature type="transmembrane region" description="Helical" evidence="16">
    <location>
        <begin position="351"/>
        <end position="373"/>
    </location>
</feature>
<feature type="active site" description="4-aspartylphosphate intermediate" evidence="13">
    <location>
        <position position="418"/>
    </location>
</feature>
<feature type="binding site" evidence="14">
    <location>
        <position position="564"/>
    </location>
    <ligand>
        <name>ATP</name>
        <dbReference type="ChEBI" id="CHEBI:30616"/>
    </ligand>
</feature>
<feature type="binding site" evidence="14">
    <location>
        <position position="419"/>
    </location>
    <ligand>
        <name>ATP</name>
        <dbReference type="ChEBI" id="CHEBI:30616"/>
    </ligand>
</feature>
<evidence type="ECO:0000256" key="15">
    <source>
        <dbReference type="PIRSR" id="PIRSR606539-3"/>
    </source>
</evidence>
<dbReference type="Pfam" id="PF13246">
    <property type="entry name" value="Cation_ATPase"/>
    <property type="match status" value="1"/>
</dbReference>
<dbReference type="SUPFAM" id="SSF81660">
    <property type="entry name" value="Metal cation-transporting ATPase, ATP-binding domain N"/>
    <property type="match status" value="1"/>
</dbReference>
<evidence type="ECO:0000256" key="6">
    <source>
        <dbReference type="ARBA" id="ARBA00022741"/>
    </source>
</evidence>
<feature type="binding site" evidence="15">
    <location>
        <position position="805"/>
    </location>
    <ligand>
        <name>Mg(2+)</name>
        <dbReference type="ChEBI" id="CHEBI:18420"/>
    </ligand>
</feature>
<dbReference type="SUPFAM" id="SSF56784">
    <property type="entry name" value="HAD-like"/>
    <property type="match status" value="1"/>
</dbReference>
<feature type="binding site" evidence="15">
    <location>
        <position position="420"/>
    </location>
    <ligand>
        <name>Mg(2+)</name>
        <dbReference type="ChEBI" id="CHEBI:18420"/>
    </ligand>
</feature>
<feature type="binding site" evidence="15">
    <location>
        <position position="418"/>
    </location>
    <ligand>
        <name>Mg(2+)</name>
        <dbReference type="ChEBI" id="CHEBI:18420"/>
    </ligand>
</feature>
<evidence type="ECO:0000256" key="4">
    <source>
        <dbReference type="ARBA" id="ARBA00022692"/>
    </source>
</evidence>
<evidence type="ECO:0000256" key="8">
    <source>
        <dbReference type="ARBA" id="ARBA00022842"/>
    </source>
</evidence>
<dbReference type="NCBIfam" id="TIGR01494">
    <property type="entry name" value="ATPase_P-type"/>
    <property type="match status" value="1"/>
</dbReference>
<dbReference type="PANTHER" id="PTHR24092">
    <property type="entry name" value="PROBABLE PHOSPHOLIPID-TRANSPORTING ATPASE"/>
    <property type="match status" value="1"/>
</dbReference>
<dbReference type="InterPro" id="IPR036412">
    <property type="entry name" value="HAD-like_sf"/>
</dbReference>
<organism evidence="20">
    <name type="scientific">Leishmania amazonensis</name>
    <dbReference type="NCBI Taxonomy" id="5659"/>
    <lineage>
        <taxon>Eukaryota</taxon>
        <taxon>Discoba</taxon>
        <taxon>Euglenozoa</taxon>
        <taxon>Kinetoplastea</taxon>
        <taxon>Metakinetoplastina</taxon>
        <taxon>Trypanosomatida</taxon>
        <taxon>Trypanosomatidae</taxon>
        <taxon>Leishmaniinae</taxon>
        <taxon>Leishmania</taxon>
    </lineage>
</organism>
<evidence type="ECO:0000259" key="18">
    <source>
        <dbReference type="Pfam" id="PF16209"/>
    </source>
</evidence>
<feature type="binding site" evidence="14">
    <location>
        <position position="785"/>
    </location>
    <ligand>
        <name>ATP</name>
        <dbReference type="ChEBI" id="CHEBI:30616"/>
    </ligand>
</feature>
<dbReference type="InterPro" id="IPR023214">
    <property type="entry name" value="HAD_sf"/>
</dbReference>
<dbReference type="GO" id="GO:0005524">
    <property type="term" value="F:ATP binding"/>
    <property type="evidence" value="ECO:0007669"/>
    <property type="project" value="UniProtKB-UniRule"/>
</dbReference>
<dbReference type="InterPro" id="IPR008250">
    <property type="entry name" value="ATPase_P-typ_transduc_dom_A_sf"/>
</dbReference>
<dbReference type="VEuPathDB" id="TriTrypDB:LAMAPH8_000206000"/>